<gene>
    <name evidence="7 9" type="primary">rplI</name>
    <name evidence="9" type="ORF">ACFQBQ_11200</name>
</gene>
<dbReference type="PROSITE" id="PS00651">
    <property type="entry name" value="RIBOSOMAL_L9"/>
    <property type="match status" value="1"/>
</dbReference>
<feature type="domain" description="Ribosomal protein L9" evidence="8">
    <location>
        <begin position="13"/>
        <end position="40"/>
    </location>
</feature>
<evidence type="ECO:0000313" key="9">
    <source>
        <dbReference type="EMBL" id="MFC6646137.1"/>
    </source>
</evidence>
<evidence type="ECO:0000259" key="8">
    <source>
        <dbReference type="PROSITE" id="PS00651"/>
    </source>
</evidence>
<evidence type="ECO:0000313" key="10">
    <source>
        <dbReference type="Proteomes" id="UP001596391"/>
    </source>
</evidence>
<dbReference type="InterPro" id="IPR000244">
    <property type="entry name" value="Ribosomal_bL9"/>
</dbReference>
<keyword evidence="10" id="KW-1185">Reference proteome</keyword>
<comment type="function">
    <text evidence="7">Binds to the 23S rRNA.</text>
</comment>
<dbReference type="InterPro" id="IPR036935">
    <property type="entry name" value="Ribosomal_bL9_N_sf"/>
</dbReference>
<reference evidence="10" key="1">
    <citation type="journal article" date="2019" name="Int. J. Syst. Evol. Microbiol.">
        <title>The Global Catalogue of Microorganisms (GCM) 10K type strain sequencing project: providing services to taxonomists for standard genome sequencing and annotation.</title>
        <authorList>
            <consortium name="The Broad Institute Genomics Platform"/>
            <consortium name="The Broad Institute Genome Sequencing Center for Infectious Disease"/>
            <person name="Wu L."/>
            <person name="Ma J."/>
        </authorList>
    </citation>
    <scope>NUCLEOTIDE SEQUENCE [LARGE SCALE GENOMIC DNA]</scope>
    <source>
        <strain evidence="10">CGMCC 1.16026</strain>
    </source>
</reference>
<dbReference type="Pfam" id="PF01281">
    <property type="entry name" value="Ribosomal_L9_N"/>
    <property type="match status" value="1"/>
</dbReference>
<evidence type="ECO:0000256" key="2">
    <source>
        <dbReference type="ARBA" id="ARBA00022730"/>
    </source>
</evidence>
<comment type="caution">
    <text evidence="9">The sequence shown here is derived from an EMBL/GenBank/DDBJ whole genome shotgun (WGS) entry which is preliminary data.</text>
</comment>
<dbReference type="Pfam" id="PF03948">
    <property type="entry name" value="Ribosomal_L9_C"/>
    <property type="match status" value="1"/>
</dbReference>
<evidence type="ECO:0000256" key="7">
    <source>
        <dbReference type="HAMAP-Rule" id="MF_00503"/>
    </source>
</evidence>
<keyword evidence="4 7" id="KW-0689">Ribosomal protein</keyword>
<dbReference type="EMBL" id="JBHSWI010000001">
    <property type="protein sequence ID" value="MFC6646137.1"/>
    <property type="molecule type" value="Genomic_DNA"/>
</dbReference>
<keyword evidence="2 7" id="KW-0699">rRNA-binding</keyword>
<sequence>MEVILKEDVQKLGHRGDVVKVADGYARNYLLPTKLAIAATANNKAVIEQMKVSALRKSASEKSGADELGAKLNEAVVLFERKTGSAGQLFGSVTSSDIAKALEEQGFSIDRRKIHLDEPLKTVGEYHIPVKIHREVTAHVQVTIKSDAPEVDPTAEQPEDETAFKSLYEGEVDFQRE</sequence>
<dbReference type="Gene3D" id="3.40.5.10">
    <property type="entry name" value="Ribosomal protein L9, N-terminal domain"/>
    <property type="match status" value="1"/>
</dbReference>
<name>A0ABW1Z9L5_9BACT</name>
<dbReference type="InterPro" id="IPR020594">
    <property type="entry name" value="Ribosomal_bL9_bac/chp"/>
</dbReference>
<evidence type="ECO:0000256" key="4">
    <source>
        <dbReference type="ARBA" id="ARBA00022980"/>
    </source>
</evidence>
<dbReference type="InterPro" id="IPR020069">
    <property type="entry name" value="Ribosomal_bL9_C"/>
</dbReference>
<dbReference type="SUPFAM" id="SSF55658">
    <property type="entry name" value="L9 N-domain-like"/>
    <property type="match status" value="1"/>
</dbReference>
<dbReference type="RefSeq" id="WP_263369833.1">
    <property type="nucleotide sequence ID" value="NZ_JAGSYD010000001.1"/>
</dbReference>
<evidence type="ECO:0000256" key="3">
    <source>
        <dbReference type="ARBA" id="ARBA00022884"/>
    </source>
</evidence>
<keyword evidence="5 7" id="KW-0687">Ribonucleoprotein</keyword>
<dbReference type="PANTHER" id="PTHR21368">
    <property type="entry name" value="50S RIBOSOMAL PROTEIN L9"/>
    <property type="match status" value="1"/>
</dbReference>
<evidence type="ECO:0000256" key="5">
    <source>
        <dbReference type="ARBA" id="ARBA00023274"/>
    </source>
</evidence>
<dbReference type="InterPro" id="IPR009027">
    <property type="entry name" value="Ribosomal_bL9/RNase_H1_N"/>
</dbReference>
<dbReference type="HAMAP" id="MF_00503">
    <property type="entry name" value="Ribosomal_bL9"/>
    <property type="match status" value="1"/>
</dbReference>
<evidence type="ECO:0000256" key="1">
    <source>
        <dbReference type="ARBA" id="ARBA00010605"/>
    </source>
</evidence>
<keyword evidence="3 7" id="KW-0694">RNA-binding</keyword>
<proteinExistence type="inferred from homology"/>
<organism evidence="9 10">
    <name type="scientific">Granulicella cerasi</name>
    <dbReference type="NCBI Taxonomy" id="741063"/>
    <lineage>
        <taxon>Bacteria</taxon>
        <taxon>Pseudomonadati</taxon>
        <taxon>Acidobacteriota</taxon>
        <taxon>Terriglobia</taxon>
        <taxon>Terriglobales</taxon>
        <taxon>Acidobacteriaceae</taxon>
        <taxon>Granulicella</taxon>
    </lineage>
</organism>
<dbReference type="Gene3D" id="3.10.430.100">
    <property type="entry name" value="Ribosomal protein L9, C-terminal domain"/>
    <property type="match status" value="1"/>
</dbReference>
<accession>A0ABW1Z9L5</accession>
<dbReference type="Proteomes" id="UP001596391">
    <property type="component" value="Unassembled WGS sequence"/>
</dbReference>
<dbReference type="InterPro" id="IPR036791">
    <property type="entry name" value="Ribosomal_bL9_C_sf"/>
</dbReference>
<dbReference type="SUPFAM" id="SSF55653">
    <property type="entry name" value="Ribosomal protein L9 C-domain"/>
    <property type="match status" value="1"/>
</dbReference>
<dbReference type="GO" id="GO:0005840">
    <property type="term" value="C:ribosome"/>
    <property type="evidence" value="ECO:0007669"/>
    <property type="project" value="UniProtKB-KW"/>
</dbReference>
<dbReference type="NCBIfam" id="TIGR00158">
    <property type="entry name" value="L9"/>
    <property type="match status" value="1"/>
</dbReference>
<dbReference type="InterPro" id="IPR020070">
    <property type="entry name" value="Ribosomal_bL9_N"/>
</dbReference>
<protein>
    <recommendedName>
        <fullName evidence="6 7">Large ribosomal subunit protein bL9</fullName>
    </recommendedName>
</protein>
<comment type="similarity">
    <text evidence="1 7">Belongs to the bacterial ribosomal protein bL9 family.</text>
</comment>
<evidence type="ECO:0000256" key="6">
    <source>
        <dbReference type="ARBA" id="ARBA00035292"/>
    </source>
</evidence>